<gene>
    <name evidence="3" type="ORF">KC820_08430</name>
</gene>
<dbReference type="EMBL" id="JAGSIE010000024">
    <property type="protein sequence ID" value="MBR7554179.1"/>
    <property type="molecule type" value="Genomic_DNA"/>
</dbReference>
<feature type="compositionally biased region" description="Acidic residues" evidence="1">
    <location>
        <begin position="36"/>
        <end position="56"/>
    </location>
</feature>
<dbReference type="AlphaFoldDB" id="A0A941CUZ6"/>
<dbReference type="RefSeq" id="WP_212370232.1">
    <property type="nucleotide sequence ID" value="NZ_JAGSIE010000024.1"/>
</dbReference>
<evidence type="ECO:0000256" key="2">
    <source>
        <dbReference type="SAM" id="Phobius"/>
    </source>
</evidence>
<keyword evidence="2" id="KW-0812">Transmembrane</keyword>
<name>A0A941CUZ6_9BACI</name>
<evidence type="ECO:0000256" key="1">
    <source>
        <dbReference type="SAM" id="MobiDB-lite"/>
    </source>
</evidence>
<proteinExistence type="predicted"/>
<evidence type="ECO:0000313" key="3">
    <source>
        <dbReference type="EMBL" id="MBR7554179.1"/>
    </source>
</evidence>
<organism evidence="3 4">
    <name type="scientific">Allobacillus saliphilus</name>
    <dbReference type="NCBI Taxonomy" id="2912308"/>
    <lineage>
        <taxon>Bacteria</taxon>
        <taxon>Bacillati</taxon>
        <taxon>Bacillota</taxon>
        <taxon>Bacilli</taxon>
        <taxon>Bacillales</taxon>
        <taxon>Bacillaceae</taxon>
        <taxon>Allobacillus</taxon>
    </lineage>
</organism>
<feature type="compositionally biased region" description="Acidic residues" evidence="1">
    <location>
        <begin position="217"/>
        <end position="234"/>
    </location>
</feature>
<dbReference type="Proteomes" id="UP000675431">
    <property type="component" value="Unassembled WGS sequence"/>
</dbReference>
<keyword evidence="2" id="KW-0472">Membrane</keyword>
<sequence length="234" mass="26968">MVLKKQTVWLITMLSLLIVLSVYYMLPGDDQAAMTDLEDEQTEEERSDEEEGDGAESENFVVSELPTGDYFQTIRLETEDSRSEMKEKLSEVISSTTATSEEKNDAMDQIYSIETMSQKESLLEKMIIQEKNYEDVLVRKADDKVNVTVMANELSKTDANHIMQMARDEFGMLDVTVKYQGEVSQQEESDDDEQSDDAQNQEQEYDDEQSDDAQQQEQEEEDEQDQEQNQEDQA</sequence>
<comment type="caution">
    <text evidence="3">The sequence shown here is derived from an EMBL/GenBank/DDBJ whole genome shotgun (WGS) entry which is preliminary data.</text>
</comment>
<feature type="transmembrane region" description="Helical" evidence="2">
    <location>
        <begin position="7"/>
        <end position="26"/>
    </location>
</feature>
<dbReference type="Gene3D" id="1.10.287.4300">
    <property type="entry name" value="Stage III sporulation protein AH-like"/>
    <property type="match status" value="1"/>
</dbReference>
<keyword evidence="4" id="KW-1185">Reference proteome</keyword>
<evidence type="ECO:0000313" key="4">
    <source>
        <dbReference type="Proteomes" id="UP000675431"/>
    </source>
</evidence>
<feature type="region of interest" description="Disordered" evidence="1">
    <location>
        <begin position="178"/>
        <end position="234"/>
    </location>
</feature>
<dbReference type="InterPro" id="IPR024232">
    <property type="entry name" value="SpoIIIAH"/>
</dbReference>
<protein>
    <submittedName>
        <fullName evidence="3">SpoIIIAH-like family protein</fullName>
    </submittedName>
</protein>
<accession>A0A941CUZ6</accession>
<dbReference type="Pfam" id="PF12685">
    <property type="entry name" value="SpoIIIAH"/>
    <property type="match status" value="1"/>
</dbReference>
<feature type="region of interest" description="Disordered" evidence="1">
    <location>
        <begin position="35"/>
        <end position="61"/>
    </location>
</feature>
<keyword evidence="2" id="KW-1133">Transmembrane helix</keyword>
<feature type="compositionally biased region" description="Acidic residues" evidence="1">
    <location>
        <begin position="185"/>
        <end position="196"/>
    </location>
</feature>
<reference evidence="3 4" key="1">
    <citation type="submission" date="2021-04" db="EMBL/GenBank/DDBJ databases">
        <title>Allobacillus sp. nov. SKP8-2 isolated from shrimp paste.</title>
        <authorList>
            <person name="Tanasupawat S."/>
            <person name="Yiamsombat S."/>
            <person name="Kanchanasin P."/>
            <person name="Kuncharoen N."/>
        </authorList>
    </citation>
    <scope>NUCLEOTIDE SEQUENCE [LARGE SCALE GENOMIC DNA]</scope>
    <source>
        <strain evidence="3 4">SKP8-2</strain>
    </source>
</reference>
<dbReference type="InterPro" id="IPR038503">
    <property type="entry name" value="SpoIIIAH_sf"/>
</dbReference>